<keyword evidence="1" id="KW-0175">Coiled coil</keyword>
<evidence type="ECO:0000313" key="6">
    <source>
        <dbReference type="Proteomes" id="UP000177434"/>
    </source>
</evidence>
<proteinExistence type="predicted"/>
<evidence type="ECO:0000259" key="4">
    <source>
        <dbReference type="Pfam" id="PF18915"/>
    </source>
</evidence>
<evidence type="ECO:0000256" key="1">
    <source>
        <dbReference type="SAM" id="Coils"/>
    </source>
</evidence>
<accession>A0A1F4UGV1</accession>
<keyword evidence="3" id="KW-0472">Membrane</keyword>
<reference evidence="5 6" key="1">
    <citation type="journal article" date="2016" name="Nat. Commun.">
        <title>Thousands of microbial genomes shed light on interconnected biogeochemical processes in an aquifer system.</title>
        <authorList>
            <person name="Anantharaman K."/>
            <person name="Brown C.T."/>
            <person name="Hug L.A."/>
            <person name="Sharon I."/>
            <person name="Castelle C.J."/>
            <person name="Probst A.J."/>
            <person name="Thomas B.C."/>
            <person name="Singh A."/>
            <person name="Wilkins M.J."/>
            <person name="Karaoz U."/>
            <person name="Brodie E.L."/>
            <person name="Williams K.H."/>
            <person name="Hubbard S.S."/>
            <person name="Banfield J.F."/>
        </authorList>
    </citation>
    <scope>NUCLEOTIDE SEQUENCE [LARGE SCALE GENOMIC DNA]</scope>
</reference>
<comment type="caution">
    <text evidence="5">The sequence shown here is derived from an EMBL/GenBank/DDBJ whole genome shotgun (WGS) entry which is preliminary data.</text>
</comment>
<dbReference type="Proteomes" id="UP000177434">
    <property type="component" value="Unassembled WGS sequence"/>
</dbReference>
<sequence length="288" mass="32321">MEERDLERQFKNINPKPSAQWKEETLNHLNNVVTDSLDNRNSNTNLNNFFYSITMNTKFKAILTIATVFTTFAIASGVVYASDSAMPGEMLFPVDKAMEQIRRTITVNPLDRAGYEMDVMDERVLELKKMSEGEDSLGLSKAISEVEAQQSRVRAMLGEMTQLRAGDMNQAQEQLEVMNKLAAKIQNNEEVLGEVQNRLELKSGEATQAGELQRVRDSFSEDMESEIKNFEESTGLKVEAKETEQNQGEEPQNQNQAEIKAGDENGEGEPAQDVQGVQEMNKGDNGNR</sequence>
<evidence type="ECO:0000256" key="2">
    <source>
        <dbReference type="SAM" id="MobiDB-lite"/>
    </source>
</evidence>
<feature type="transmembrane region" description="Helical" evidence="3">
    <location>
        <begin position="61"/>
        <end position="81"/>
    </location>
</feature>
<name>A0A1F4UGV1_9BACT</name>
<evidence type="ECO:0000256" key="3">
    <source>
        <dbReference type="SAM" id="Phobius"/>
    </source>
</evidence>
<dbReference type="AlphaFoldDB" id="A0A1F4UGV1"/>
<keyword evidence="3" id="KW-1133">Transmembrane helix</keyword>
<protein>
    <recommendedName>
        <fullName evidence="4">DUF5667 domain-containing protein</fullName>
    </recommendedName>
</protein>
<feature type="region of interest" description="Disordered" evidence="2">
    <location>
        <begin position="229"/>
        <end position="288"/>
    </location>
</feature>
<feature type="compositionally biased region" description="Low complexity" evidence="2">
    <location>
        <begin position="245"/>
        <end position="258"/>
    </location>
</feature>
<organism evidence="5 6">
    <name type="scientific">candidate division WS6 bacterium RIFOXYB1_FULL_33_14</name>
    <dbReference type="NCBI Taxonomy" id="1817896"/>
    <lineage>
        <taxon>Bacteria</taxon>
        <taxon>Candidatus Dojkabacteria</taxon>
    </lineage>
</organism>
<dbReference type="EMBL" id="MEUN01000085">
    <property type="protein sequence ID" value="OGC44205.1"/>
    <property type="molecule type" value="Genomic_DNA"/>
</dbReference>
<dbReference type="Pfam" id="PF18915">
    <property type="entry name" value="DUF5667"/>
    <property type="match status" value="1"/>
</dbReference>
<feature type="coiled-coil region" evidence="1">
    <location>
        <begin position="168"/>
        <end position="198"/>
    </location>
</feature>
<dbReference type="InterPro" id="IPR043725">
    <property type="entry name" value="DUF5667"/>
</dbReference>
<keyword evidence="3" id="KW-0812">Transmembrane</keyword>
<feature type="domain" description="DUF5667" evidence="4">
    <location>
        <begin position="85"/>
        <end position="200"/>
    </location>
</feature>
<gene>
    <name evidence="5" type="ORF">A2400_02280</name>
</gene>
<evidence type="ECO:0000313" key="5">
    <source>
        <dbReference type="EMBL" id="OGC44205.1"/>
    </source>
</evidence>